<dbReference type="GO" id="GO:0040029">
    <property type="term" value="P:epigenetic regulation of gene expression"/>
    <property type="evidence" value="ECO:0007669"/>
    <property type="project" value="TreeGrafter"/>
</dbReference>
<evidence type="ECO:0000256" key="1">
    <source>
        <dbReference type="ARBA" id="ARBA00006457"/>
    </source>
</evidence>
<keyword evidence="3" id="KW-0378">Hydrolase</keyword>
<feature type="domain" description="Histone deacetylase" evidence="8">
    <location>
        <begin position="20"/>
        <end position="286"/>
    </location>
</feature>
<dbReference type="Pfam" id="PF00850">
    <property type="entry name" value="Hist_deacetyl"/>
    <property type="match status" value="1"/>
</dbReference>
<evidence type="ECO:0000256" key="4">
    <source>
        <dbReference type="ARBA" id="ARBA00022853"/>
    </source>
</evidence>
<proteinExistence type="inferred from homology"/>
<reference evidence="9 10" key="1">
    <citation type="journal article" date="2015" name="Environ. Microbiol.">
        <title>Genome analyses suggest the presence of polyploidy and recent human-driven expansions in eight global populations of the honeybee pathogen Nosema ceranae.</title>
        <authorList>
            <person name="Pelin A."/>
            <person name="Selman M."/>
            <person name="Aris-Brosou S."/>
            <person name="Farinelli L."/>
            <person name="Corradi N."/>
        </authorList>
    </citation>
    <scope>NUCLEOTIDE SEQUENCE [LARGE SCALE GENOMIC DNA]</scope>
    <source>
        <strain evidence="9 10">PA08 1199</strain>
    </source>
</reference>
<dbReference type="EC" id="3.5.1.98" evidence="2"/>
<dbReference type="InterPro" id="IPR023696">
    <property type="entry name" value="Ureohydrolase_dom_sf"/>
</dbReference>
<dbReference type="InterPro" id="IPR023801">
    <property type="entry name" value="His_deacetylse_dom"/>
</dbReference>
<dbReference type="InterPro" id="IPR037138">
    <property type="entry name" value="His_deacetylse_dom_sf"/>
</dbReference>
<feature type="binding site" evidence="6">
    <location>
        <position position="271"/>
    </location>
    <ligand>
        <name>substrate</name>
    </ligand>
</feature>
<dbReference type="Proteomes" id="UP000034350">
    <property type="component" value="Unassembled WGS sequence"/>
</dbReference>
<dbReference type="GO" id="GO:0141221">
    <property type="term" value="F:histone deacetylase activity, hydrolytic mechanism"/>
    <property type="evidence" value="ECO:0007669"/>
    <property type="project" value="UniProtKB-EC"/>
</dbReference>
<keyword evidence="4" id="KW-0156">Chromatin regulator</keyword>
<keyword evidence="7" id="KW-0479">Metal-binding</keyword>
<evidence type="ECO:0000259" key="8">
    <source>
        <dbReference type="Pfam" id="PF00850"/>
    </source>
</evidence>
<accession>A0A0F9WCR1</accession>
<sequence length="343" mass="39244">MKIGYMFDETVGLYHYGPKHPMKPFRIMVTHSLVKSMKLENKITVLKPQLEKLKYHTESYFKQLGKNETSDCPDFFGLQEFCHKYYSASINAARYINNKQFDVVINWAGGLHHAHKNEPSGFCYVNDIVMAILELLKYNEKVMYIDIDVHHGDGVEDAFLLNDRVLTLSFHKFGNGFFPETGSLVTSNYKAVNVPLLSGISDEGYQYIFEPIVDECIKKFKPNVIVMQCGADSLGADRLGVFNLSVYGHASCVRLVKNYNISLIVLGGGGYTLCNVARCWAYETAILCGEEFCDDIPEDNQFYSYFSPDYKFNPKFKKKVADKNSKEYLDCISEFICERINKF</sequence>
<dbReference type="PRINTS" id="PR01270">
    <property type="entry name" value="HDASUPER"/>
</dbReference>
<comment type="caution">
    <text evidence="9">The sequence shown here is derived from an EMBL/GenBank/DDBJ whole genome shotgun (WGS) entry which is preliminary data.</text>
</comment>
<dbReference type="VEuPathDB" id="MicrosporidiaDB:NCER_100381"/>
<feature type="binding site" evidence="7">
    <location>
        <position position="150"/>
    </location>
    <ligand>
        <name>a divalent metal cation</name>
        <dbReference type="ChEBI" id="CHEBI:60240"/>
    </ligand>
</feature>
<feature type="binding site" evidence="6">
    <location>
        <position position="121"/>
    </location>
    <ligand>
        <name>substrate</name>
    </ligand>
</feature>
<dbReference type="GO" id="GO:0046872">
    <property type="term" value="F:metal ion binding"/>
    <property type="evidence" value="ECO:0007669"/>
    <property type="project" value="UniProtKB-KW"/>
</dbReference>
<dbReference type="PANTHER" id="PTHR10625:SF10">
    <property type="entry name" value="HISTONE DEACETYLASE HDAC1"/>
    <property type="match status" value="1"/>
</dbReference>
<keyword evidence="10" id="KW-1185">Reference proteome</keyword>
<dbReference type="AlphaFoldDB" id="A0A0F9WCR1"/>
<dbReference type="OrthoDB" id="1918432at2759"/>
<evidence type="ECO:0000256" key="3">
    <source>
        <dbReference type="ARBA" id="ARBA00022801"/>
    </source>
</evidence>
<evidence type="ECO:0000313" key="9">
    <source>
        <dbReference type="EMBL" id="KKO74615.1"/>
    </source>
</evidence>
<evidence type="ECO:0000256" key="7">
    <source>
        <dbReference type="PIRSR" id="PIRSR037913-3"/>
    </source>
</evidence>
<evidence type="ECO:0000313" key="10">
    <source>
        <dbReference type="Proteomes" id="UP000034350"/>
    </source>
</evidence>
<dbReference type="InterPro" id="IPR003084">
    <property type="entry name" value="HDAC_I/II"/>
</dbReference>
<feature type="binding site" evidence="7">
    <location>
        <position position="148"/>
    </location>
    <ligand>
        <name>a divalent metal cation</name>
        <dbReference type="ChEBI" id="CHEBI:60240"/>
    </ligand>
</feature>
<protein>
    <recommendedName>
        <fullName evidence="2">histone deacetylase</fullName>
        <ecNumber evidence="2">3.5.1.98</ecNumber>
    </recommendedName>
</protein>
<evidence type="ECO:0000256" key="6">
    <source>
        <dbReference type="PIRSR" id="PIRSR037913-2"/>
    </source>
</evidence>
<gene>
    <name evidence="9" type="ORF">AAJ76_5600020379</name>
</gene>
<dbReference type="EMBL" id="JPQZ01000056">
    <property type="protein sequence ID" value="KKO74615.1"/>
    <property type="molecule type" value="Genomic_DNA"/>
</dbReference>
<evidence type="ECO:0000256" key="5">
    <source>
        <dbReference type="PIRSR" id="PIRSR037913-1"/>
    </source>
</evidence>
<dbReference type="InterPro" id="IPR000286">
    <property type="entry name" value="HDACs"/>
</dbReference>
<dbReference type="VEuPathDB" id="MicrosporidiaDB:G9O61_00g013120"/>
<dbReference type="SUPFAM" id="SSF52768">
    <property type="entry name" value="Arginase/deacetylase"/>
    <property type="match status" value="1"/>
</dbReference>
<comment type="similarity">
    <text evidence="1">Belongs to the histone deacetylase family. HD type 1 subfamily.</text>
</comment>
<name>A0A0F9WCR1_9MICR</name>
<dbReference type="GO" id="GO:0000118">
    <property type="term" value="C:histone deacetylase complex"/>
    <property type="evidence" value="ECO:0007669"/>
    <property type="project" value="UniProtKB-ARBA"/>
</dbReference>
<dbReference type="VEuPathDB" id="MicrosporidiaDB:AAJ76_5600020379"/>
<dbReference type="RefSeq" id="XP_024330357.1">
    <property type="nucleotide sequence ID" value="XM_024475997.1"/>
</dbReference>
<feature type="binding site" evidence="6">
    <location>
        <position position="71"/>
    </location>
    <ligand>
        <name>substrate</name>
    </ligand>
</feature>
<organism evidence="9 10">
    <name type="scientific">Vairimorpha ceranae</name>
    <dbReference type="NCBI Taxonomy" id="40302"/>
    <lineage>
        <taxon>Eukaryota</taxon>
        <taxon>Fungi</taxon>
        <taxon>Fungi incertae sedis</taxon>
        <taxon>Microsporidia</taxon>
        <taxon>Nosematidae</taxon>
        <taxon>Vairimorpha</taxon>
    </lineage>
</organism>
<feature type="active site" description="Proton acceptor" evidence="5">
    <location>
        <position position="113"/>
    </location>
</feature>
<feature type="binding site" evidence="7">
    <location>
        <position position="232"/>
    </location>
    <ligand>
        <name>a divalent metal cation</name>
        <dbReference type="ChEBI" id="CHEBI:60240"/>
    </ligand>
</feature>
<dbReference type="PIRSF" id="PIRSF037913">
    <property type="entry name" value="His_deacetylse_1"/>
    <property type="match status" value="1"/>
</dbReference>
<dbReference type="PANTHER" id="PTHR10625">
    <property type="entry name" value="HISTONE DEACETYLASE HDAC1-RELATED"/>
    <property type="match status" value="1"/>
</dbReference>
<evidence type="ECO:0000256" key="2">
    <source>
        <dbReference type="ARBA" id="ARBA00012111"/>
    </source>
</evidence>
<dbReference type="Gene3D" id="3.40.800.20">
    <property type="entry name" value="Histone deacetylase domain"/>
    <property type="match status" value="1"/>
</dbReference>
<dbReference type="GeneID" id="36320945"/>